<name>A0A2L1UNM0_9GAMM</name>
<keyword evidence="5" id="KW-1185">Reference proteome</keyword>
<dbReference type="InterPro" id="IPR018170">
    <property type="entry name" value="Aldo/ket_reductase_CS"/>
</dbReference>
<dbReference type="CDD" id="cd19091">
    <property type="entry name" value="AKR_PsAKR"/>
    <property type="match status" value="1"/>
</dbReference>
<dbReference type="SUPFAM" id="SSF51430">
    <property type="entry name" value="NAD(P)-linked oxidoreductase"/>
    <property type="match status" value="1"/>
</dbReference>
<organism evidence="4 5">
    <name type="scientific">Rahnella sikkimica</name>
    <dbReference type="NCBI Taxonomy" id="1805933"/>
    <lineage>
        <taxon>Bacteria</taxon>
        <taxon>Pseudomonadati</taxon>
        <taxon>Pseudomonadota</taxon>
        <taxon>Gammaproteobacteria</taxon>
        <taxon>Enterobacterales</taxon>
        <taxon>Yersiniaceae</taxon>
        <taxon>Rahnella</taxon>
    </lineage>
</organism>
<evidence type="ECO:0000313" key="5">
    <source>
        <dbReference type="Proteomes" id="UP000239197"/>
    </source>
</evidence>
<dbReference type="Pfam" id="PF00248">
    <property type="entry name" value="Aldo_ket_red"/>
    <property type="match status" value="1"/>
</dbReference>
<dbReference type="GO" id="GO:0016491">
    <property type="term" value="F:oxidoreductase activity"/>
    <property type="evidence" value="ECO:0007669"/>
    <property type="project" value="UniProtKB-KW"/>
</dbReference>
<keyword evidence="1" id="KW-0560">Oxidoreductase</keyword>
<dbReference type="OrthoDB" id="9772407at2"/>
<dbReference type="KEGG" id="rox:BV494_06140"/>
<dbReference type="RefSeq" id="WP_104922059.1">
    <property type="nucleotide sequence ID" value="NZ_CP019062.1"/>
</dbReference>
<dbReference type="FunFam" id="3.20.20.100:FF:000004">
    <property type="entry name" value="Oxidoreductase, aldo/keto reductase"/>
    <property type="match status" value="1"/>
</dbReference>
<dbReference type="PROSITE" id="PS00062">
    <property type="entry name" value="ALDOKETO_REDUCTASE_2"/>
    <property type="match status" value="1"/>
</dbReference>
<evidence type="ECO:0000313" key="4">
    <source>
        <dbReference type="EMBL" id="AVF34530.1"/>
    </source>
</evidence>
<dbReference type="PANTHER" id="PTHR43364">
    <property type="entry name" value="NADH-SPECIFIC METHYLGLYOXAL REDUCTASE-RELATED"/>
    <property type="match status" value="1"/>
</dbReference>
<sequence length="354" mass="38609">MEYRLLGHSGLKVSVLSLGTMTFGGQGKFAKTGQTDVSAAQRQIGLCLDAGINLFDTADVYSGGESEVILGKALGSQRHDVLVASKARFPMGDGPNNRGSSRHHILRACEASLKRLNTDYLDLYQLHEWDGQTPLEETLRALDDLVSSGKVRYVGVSNFSAWHVMKTLGVAAANHYIRPVSQQIHYTLQAREAEYELLPAAHDQGLGVLVWSPLAGGLLSGKYRRNQAAPEGTRHLADWGEPPVRDENALYDVVDVLVDIAGQRGVSAAQIALAWLIARPQVTSVIVGARNDTQLQDNLLAADLILNSEEIERLNKVSQLPLLYPYWHQAQTAPDRLSAADLSLIAPYLKKPSS</sequence>
<dbReference type="AlphaFoldDB" id="A0A2L1UNM0"/>
<dbReference type="InterPro" id="IPR050523">
    <property type="entry name" value="AKR_Detox_Biosynth"/>
</dbReference>
<dbReference type="Gene3D" id="3.20.20.100">
    <property type="entry name" value="NADP-dependent oxidoreductase domain"/>
    <property type="match status" value="1"/>
</dbReference>
<accession>A0A2L1UNM0</accession>
<evidence type="ECO:0000259" key="3">
    <source>
        <dbReference type="Pfam" id="PF00248"/>
    </source>
</evidence>
<protein>
    <submittedName>
        <fullName evidence="4">Aldo/keto reductase</fullName>
    </submittedName>
</protein>
<evidence type="ECO:0000256" key="2">
    <source>
        <dbReference type="ARBA" id="ARBA00049445"/>
    </source>
</evidence>
<feature type="domain" description="NADP-dependent oxidoreductase" evidence="3">
    <location>
        <begin position="16"/>
        <end position="317"/>
    </location>
</feature>
<evidence type="ECO:0000256" key="1">
    <source>
        <dbReference type="ARBA" id="ARBA00023002"/>
    </source>
</evidence>
<dbReference type="InterPro" id="IPR036812">
    <property type="entry name" value="NAD(P)_OxRdtase_dom_sf"/>
</dbReference>
<dbReference type="PANTHER" id="PTHR43364:SF18">
    <property type="entry name" value="OXIDOREDUCTASE"/>
    <property type="match status" value="1"/>
</dbReference>
<dbReference type="GO" id="GO:0005829">
    <property type="term" value="C:cytosol"/>
    <property type="evidence" value="ECO:0007669"/>
    <property type="project" value="TreeGrafter"/>
</dbReference>
<dbReference type="InterPro" id="IPR020471">
    <property type="entry name" value="AKR"/>
</dbReference>
<gene>
    <name evidence="4" type="ORF">BV494_06140</name>
</gene>
<dbReference type="PRINTS" id="PR00069">
    <property type="entry name" value="ALDKETRDTASE"/>
</dbReference>
<comment type="catalytic activity">
    <reaction evidence="2">
        <text>hydroxyacetone + NADP(+) = methylglyoxal + NADPH + H(+)</text>
        <dbReference type="Rhea" id="RHEA:27986"/>
        <dbReference type="ChEBI" id="CHEBI:15378"/>
        <dbReference type="ChEBI" id="CHEBI:17158"/>
        <dbReference type="ChEBI" id="CHEBI:27957"/>
        <dbReference type="ChEBI" id="CHEBI:57783"/>
        <dbReference type="ChEBI" id="CHEBI:58349"/>
    </reaction>
</comment>
<dbReference type="EMBL" id="CP019062">
    <property type="protein sequence ID" value="AVF34530.1"/>
    <property type="molecule type" value="Genomic_DNA"/>
</dbReference>
<proteinExistence type="predicted"/>
<reference evidence="5" key="1">
    <citation type="submission" date="2017-01" db="EMBL/GenBank/DDBJ databases">
        <title>Genome sequence of Rouxiella sp. ERMR1:05.</title>
        <authorList>
            <person name="Kumar R."/>
            <person name="Singh D."/>
            <person name="Kumar S."/>
        </authorList>
    </citation>
    <scope>NUCLEOTIDE SEQUENCE [LARGE SCALE GENOMIC DNA]</scope>
    <source>
        <strain evidence="5">ERMR1:05</strain>
    </source>
</reference>
<dbReference type="InterPro" id="IPR023210">
    <property type="entry name" value="NADP_OxRdtase_dom"/>
</dbReference>
<dbReference type="Proteomes" id="UP000239197">
    <property type="component" value="Chromosome"/>
</dbReference>